<dbReference type="Proteomes" id="UP000464178">
    <property type="component" value="Chromosome"/>
</dbReference>
<reference evidence="2 3" key="1">
    <citation type="submission" date="2019-05" db="EMBL/GenBank/DDBJ databases">
        <authorList>
            <consortium name="Science for Life Laboratories"/>
        </authorList>
    </citation>
    <scope>NUCLEOTIDE SEQUENCE [LARGE SCALE GENOMIC DNA]</scope>
    <source>
        <strain evidence="2">Soil9</strain>
    </source>
</reference>
<evidence type="ECO:0000256" key="1">
    <source>
        <dbReference type="SAM" id="SignalP"/>
    </source>
</evidence>
<accession>A0A6P2CVL8</accession>
<organism evidence="2 3">
    <name type="scientific">Gemmata massiliana</name>
    <dbReference type="NCBI Taxonomy" id="1210884"/>
    <lineage>
        <taxon>Bacteria</taxon>
        <taxon>Pseudomonadati</taxon>
        <taxon>Planctomycetota</taxon>
        <taxon>Planctomycetia</taxon>
        <taxon>Gemmatales</taxon>
        <taxon>Gemmataceae</taxon>
        <taxon>Gemmata</taxon>
    </lineage>
</organism>
<evidence type="ECO:0000313" key="2">
    <source>
        <dbReference type="EMBL" id="VTR93188.1"/>
    </source>
</evidence>
<dbReference type="PROSITE" id="PS51257">
    <property type="entry name" value="PROKAR_LIPOPROTEIN"/>
    <property type="match status" value="1"/>
</dbReference>
<feature type="signal peptide" evidence="1">
    <location>
        <begin position="1"/>
        <end position="25"/>
    </location>
</feature>
<keyword evidence="3" id="KW-1185">Reference proteome</keyword>
<dbReference type="EMBL" id="LR593886">
    <property type="protein sequence ID" value="VTR93188.1"/>
    <property type="molecule type" value="Genomic_DNA"/>
</dbReference>
<sequence>MVCRMRCAIVLFVTVVASGAGCFHANFAHSLKAPTPPSPLVIVTDDTVLHPSLGVDFALVLNVPADQRPSEAEVTFALVNPETKAPVRTARRTVAFGVAGRSEDLKDVFVSRCSPVTTTGEPLPKGEFVLVAALRVGGADLEARQRVEVREFERTFKSDHVPRGFIPGK</sequence>
<dbReference type="AlphaFoldDB" id="A0A6P2CVL8"/>
<proteinExistence type="predicted"/>
<protein>
    <recommendedName>
        <fullName evidence="4">Lipoprotein</fullName>
    </recommendedName>
</protein>
<keyword evidence="1" id="KW-0732">Signal</keyword>
<feature type="chain" id="PRO_5026835216" description="Lipoprotein" evidence="1">
    <location>
        <begin position="26"/>
        <end position="169"/>
    </location>
</feature>
<name>A0A6P2CVL8_9BACT</name>
<evidence type="ECO:0000313" key="3">
    <source>
        <dbReference type="Proteomes" id="UP000464178"/>
    </source>
</evidence>
<gene>
    <name evidence="2" type="ORF">SOIL9_45260</name>
</gene>
<evidence type="ECO:0008006" key="4">
    <source>
        <dbReference type="Google" id="ProtNLM"/>
    </source>
</evidence>
<dbReference type="KEGG" id="gms:SOIL9_45260"/>